<name>A0A1I2F9M5_9BACT</name>
<gene>
    <name evidence="1" type="ORF">SAMN05216167_1253</name>
</gene>
<dbReference type="AlphaFoldDB" id="A0A1I2F9M5"/>
<evidence type="ECO:0000313" key="2">
    <source>
        <dbReference type="Proteomes" id="UP000198598"/>
    </source>
</evidence>
<evidence type="ECO:0000313" key="1">
    <source>
        <dbReference type="EMBL" id="SFF01649.1"/>
    </source>
</evidence>
<keyword evidence="2" id="KW-1185">Reference proteome</keyword>
<dbReference type="EMBL" id="FOLQ01000025">
    <property type="protein sequence ID" value="SFF01649.1"/>
    <property type="molecule type" value="Genomic_DNA"/>
</dbReference>
<accession>A0A1I2F9M5</accession>
<sequence length="43" mass="5188">MDYAPAQYLSLFTPYYILLNVRNFTRINTDFINPNLMYIKLLL</sequence>
<proteinExistence type="predicted"/>
<dbReference type="Proteomes" id="UP000198598">
    <property type="component" value="Unassembled WGS sequence"/>
</dbReference>
<organism evidence="1 2">
    <name type="scientific">Spirosoma endophyticum</name>
    <dbReference type="NCBI Taxonomy" id="662367"/>
    <lineage>
        <taxon>Bacteria</taxon>
        <taxon>Pseudomonadati</taxon>
        <taxon>Bacteroidota</taxon>
        <taxon>Cytophagia</taxon>
        <taxon>Cytophagales</taxon>
        <taxon>Cytophagaceae</taxon>
        <taxon>Spirosoma</taxon>
    </lineage>
</organism>
<protein>
    <submittedName>
        <fullName evidence="1">Uncharacterized protein</fullName>
    </submittedName>
</protein>
<reference evidence="1 2" key="1">
    <citation type="submission" date="2016-10" db="EMBL/GenBank/DDBJ databases">
        <authorList>
            <person name="de Groot N.N."/>
        </authorList>
    </citation>
    <scope>NUCLEOTIDE SEQUENCE [LARGE SCALE GENOMIC DNA]</scope>
    <source>
        <strain evidence="1 2">DSM 26130</strain>
    </source>
</reference>